<name>F6ZBY2_ORNAN</name>
<dbReference type="Proteomes" id="UP000002279">
    <property type="component" value="Chromosome 10"/>
</dbReference>
<organism evidence="1 2">
    <name type="scientific">Ornithorhynchus anatinus</name>
    <name type="common">Duckbill platypus</name>
    <dbReference type="NCBI Taxonomy" id="9258"/>
    <lineage>
        <taxon>Eukaryota</taxon>
        <taxon>Metazoa</taxon>
        <taxon>Chordata</taxon>
        <taxon>Craniata</taxon>
        <taxon>Vertebrata</taxon>
        <taxon>Euteleostomi</taxon>
        <taxon>Mammalia</taxon>
        <taxon>Monotremata</taxon>
        <taxon>Ornithorhynchidae</taxon>
        <taxon>Ornithorhynchus</taxon>
    </lineage>
</organism>
<evidence type="ECO:0000313" key="1">
    <source>
        <dbReference type="Ensembl" id="ENSOANP00000018161.3"/>
    </source>
</evidence>
<dbReference type="OMA" id="CQKDDSC"/>
<evidence type="ECO:0000313" key="2">
    <source>
        <dbReference type="Proteomes" id="UP000002279"/>
    </source>
</evidence>
<sequence>MFLNPENKNSGYVPYGTVKDPTCKWHSKFGILDPLRKAPKHTRLSPETDSEVALVNAYLGRRRARILSQWDLHHQIPNDNNSIALANEDSVSQASSWKESESEGRPTLASLHQRKIALRQQNLGSCQIRERPCLHCKAQRTREWLVRHFFQPEQKRKSSCGNSIYEVLIVCRALY</sequence>
<dbReference type="Pfam" id="PF15468">
    <property type="entry name" value="DUF4636"/>
    <property type="match status" value="1"/>
</dbReference>
<dbReference type="STRING" id="9258.ENSOANP00000018161"/>
<dbReference type="AlphaFoldDB" id="F6ZBY2"/>
<dbReference type="InterPro" id="IPR027955">
    <property type="entry name" value="DUF4636"/>
</dbReference>
<accession>F6ZBY2</accession>
<dbReference type="GeneTree" id="ENSGT00390000015907"/>
<reference evidence="1" key="2">
    <citation type="submission" date="2025-08" db="UniProtKB">
        <authorList>
            <consortium name="Ensembl"/>
        </authorList>
    </citation>
    <scope>IDENTIFICATION</scope>
    <source>
        <strain evidence="1">Glennie</strain>
    </source>
</reference>
<keyword evidence="2" id="KW-1185">Reference proteome</keyword>
<dbReference type="InParanoid" id="F6ZBY2"/>
<reference evidence="1 2" key="1">
    <citation type="journal article" date="2008" name="Nature">
        <title>Genome analysis of the platypus reveals unique signatures of evolution.</title>
        <authorList>
            <person name="Warren W.C."/>
            <person name="Hillier L.W."/>
            <person name="Marshall Graves J.A."/>
            <person name="Birney E."/>
            <person name="Ponting C.P."/>
            <person name="Grutzner F."/>
            <person name="Belov K."/>
            <person name="Miller W."/>
            <person name="Clarke L."/>
            <person name="Chinwalla A.T."/>
            <person name="Yang S.P."/>
            <person name="Heger A."/>
            <person name="Locke D.P."/>
            <person name="Miethke P."/>
            <person name="Waters P.D."/>
            <person name="Veyrunes F."/>
            <person name="Fulton L."/>
            <person name="Fulton B."/>
            <person name="Graves T."/>
            <person name="Wallis J."/>
            <person name="Puente X.S."/>
            <person name="Lopez-Otin C."/>
            <person name="Ordonez G.R."/>
            <person name="Eichler E.E."/>
            <person name="Chen L."/>
            <person name="Cheng Z."/>
            <person name="Deakin J.E."/>
            <person name="Alsop A."/>
            <person name="Thompson K."/>
            <person name="Kirby P."/>
            <person name="Papenfuss A.T."/>
            <person name="Wakefield M.J."/>
            <person name="Olender T."/>
            <person name="Lancet D."/>
            <person name="Huttley G.A."/>
            <person name="Smit A.F."/>
            <person name="Pask A."/>
            <person name="Temple-Smith P."/>
            <person name="Batzer M.A."/>
            <person name="Walker J.A."/>
            <person name="Konkel M.K."/>
            <person name="Harris R.S."/>
            <person name="Whittington C.M."/>
            <person name="Wong E.S."/>
            <person name="Gemmell N.J."/>
            <person name="Buschiazzo E."/>
            <person name="Vargas Jentzsch I.M."/>
            <person name="Merkel A."/>
            <person name="Schmitz J."/>
            <person name="Zemann A."/>
            <person name="Churakov G."/>
            <person name="Kriegs J.O."/>
            <person name="Brosius J."/>
            <person name="Murchison E.P."/>
            <person name="Sachidanandam R."/>
            <person name="Smith C."/>
            <person name="Hannon G.J."/>
            <person name="Tsend-Ayush E."/>
            <person name="McMillan D."/>
            <person name="Attenborough R."/>
            <person name="Rens W."/>
            <person name="Ferguson-Smith M."/>
            <person name="Lefevre C.M."/>
            <person name="Sharp J.A."/>
            <person name="Nicholas K.R."/>
            <person name="Ray D.A."/>
            <person name="Kube M."/>
            <person name="Reinhardt R."/>
            <person name="Pringle T.H."/>
            <person name="Taylor J."/>
            <person name="Jones R.C."/>
            <person name="Nixon B."/>
            <person name="Dacheux J.L."/>
            <person name="Niwa H."/>
            <person name="Sekita Y."/>
            <person name="Huang X."/>
            <person name="Stark A."/>
            <person name="Kheradpour P."/>
            <person name="Kellis M."/>
            <person name="Flicek P."/>
            <person name="Chen Y."/>
            <person name="Webber C."/>
            <person name="Hardison R."/>
            <person name="Nelson J."/>
            <person name="Hallsworth-Pepin K."/>
            <person name="Delehaunty K."/>
            <person name="Markovic C."/>
            <person name="Minx P."/>
            <person name="Feng Y."/>
            <person name="Kremitzki C."/>
            <person name="Mitreva M."/>
            <person name="Glasscock J."/>
            <person name="Wylie T."/>
            <person name="Wohldmann P."/>
            <person name="Thiru P."/>
            <person name="Nhan M.N."/>
            <person name="Pohl C.S."/>
            <person name="Smith S.M."/>
            <person name="Hou S."/>
            <person name="Nefedov M."/>
            <person name="de Jong P.J."/>
            <person name="Renfree M.B."/>
            <person name="Mardis E.R."/>
            <person name="Wilson R.K."/>
        </authorList>
    </citation>
    <scope>NUCLEOTIDE SEQUENCE [LARGE SCALE GENOMIC DNA]</scope>
    <source>
        <strain evidence="1 2">Glennie</strain>
    </source>
</reference>
<protein>
    <submittedName>
        <fullName evidence="1">Uncharacterized protein</fullName>
    </submittedName>
</protein>
<dbReference type="PANTHER" id="PTHR31822:SF1">
    <property type="entry name" value="SERINE-RICH SINGLE-PASS MEMBRANE PROTEIN 1"/>
    <property type="match status" value="1"/>
</dbReference>
<dbReference type="Bgee" id="ENSOANG00000011464">
    <property type="expression patterns" value="Expressed in testis"/>
</dbReference>
<dbReference type="Ensembl" id="ENSOANT00000018164.3">
    <property type="protein sequence ID" value="ENSOANP00000018161.3"/>
    <property type="gene ID" value="ENSOANG00000011464.4"/>
</dbReference>
<dbReference type="PANTHER" id="PTHR31822">
    <property type="entry name" value="SERINE-RICH SINGLE-PASS MEMBRANE PROTEIN 1"/>
    <property type="match status" value="1"/>
</dbReference>
<dbReference type="FunCoup" id="F6ZBY2">
    <property type="interactions" value="27"/>
</dbReference>
<dbReference type="HOGENOM" id="CLU_099475_0_0_1"/>
<dbReference type="eggNOG" id="ENOG502S512">
    <property type="taxonomic scope" value="Eukaryota"/>
</dbReference>
<reference evidence="1" key="3">
    <citation type="submission" date="2025-09" db="UniProtKB">
        <authorList>
            <consortium name="Ensembl"/>
        </authorList>
    </citation>
    <scope>IDENTIFICATION</scope>
    <source>
        <strain evidence="1">Glennie</strain>
    </source>
</reference>
<proteinExistence type="predicted"/>